<evidence type="ECO:0000256" key="1">
    <source>
        <dbReference type="HAMAP-Rule" id="MF_00336"/>
    </source>
</evidence>
<keyword evidence="3" id="KW-1185">Reference proteome</keyword>
<comment type="pathway">
    <text evidence="1">Cofactor biosynthesis; biotin biosynthesis; biotin from 7,8-diaminononanoate: step 1/2.</text>
</comment>
<feature type="binding site" evidence="1">
    <location>
        <begin position="213"/>
        <end position="215"/>
    </location>
    <ligand>
        <name>ATP</name>
        <dbReference type="ChEBI" id="CHEBI:30616"/>
    </ligand>
</feature>
<comment type="caution">
    <text evidence="2">The sequence shown here is derived from an EMBL/GenBank/DDBJ whole genome shotgun (WGS) entry which is preliminary data.</text>
</comment>
<dbReference type="SUPFAM" id="SSF52540">
    <property type="entry name" value="P-loop containing nucleoside triphosphate hydrolases"/>
    <property type="match status" value="1"/>
</dbReference>
<comment type="subcellular location">
    <subcellularLocation>
        <location evidence="1">Cytoplasm</location>
    </subcellularLocation>
</comment>
<dbReference type="EMBL" id="BAABFX010000028">
    <property type="protein sequence ID" value="GAA4397701.1"/>
    <property type="molecule type" value="Genomic_DNA"/>
</dbReference>
<comment type="catalytic activity">
    <reaction evidence="1">
        <text>(7R,8S)-7,8-diammoniononanoate + CO2 + ATP = (4R,5S)-dethiobiotin + ADP + phosphate + 3 H(+)</text>
        <dbReference type="Rhea" id="RHEA:15805"/>
        <dbReference type="ChEBI" id="CHEBI:15378"/>
        <dbReference type="ChEBI" id="CHEBI:16526"/>
        <dbReference type="ChEBI" id="CHEBI:30616"/>
        <dbReference type="ChEBI" id="CHEBI:43474"/>
        <dbReference type="ChEBI" id="CHEBI:149469"/>
        <dbReference type="ChEBI" id="CHEBI:149473"/>
        <dbReference type="ChEBI" id="CHEBI:456216"/>
        <dbReference type="EC" id="6.3.3.3"/>
    </reaction>
</comment>
<dbReference type="RefSeq" id="WP_159902506.1">
    <property type="nucleotide sequence ID" value="NZ_BAABFX010000028.1"/>
</dbReference>
<dbReference type="InterPro" id="IPR027417">
    <property type="entry name" value="P-loop_NTPase"/>
</dbReference>
<proteinExistence type="inferred from homology"/>
<dbReference type="NCBIfam" id="TIGR00347">
    <property type="entry name" value="bioD"/>
    <property type="match status" value="1"/>
</dbReference>
<feature type="binding site" evidence="1">
    <location>
        <position position="23"/>
    </location>
    <ligand>
        <name>Mg(2+)</name>
        <dbReference type="ChEBI" id="CHEBI:18420"/>
    </ligand>
</feature>
<keyword evidence="1" id="KW-0547">Nucleotide-binding</keyword>
<dbReference type="EC" id="6.3.3.3" evidence="1"/>
<keyword evidence="1" id="KW-0479">Metal-binding</keyword>
<dbReference type="HAMAP" id="MF_00336">
    <property type="entry name" value="BioD"/>
    <property type="match status" value="1"/>
</dbReference>
<dbReference type="Pfam" id="PF13500">
    <property type="entry name" value="AAA_26"/>
    <property type="match status" value="1"/>
</dbReference>
<dbReference type="PANTHER" id="PTHR43210">
    <property type="entry name" value="DETHIOBIOTIN SYNTHETASE"/>
    <property type="match status" value="1"/>
</dbReference>
<dbReference type="CDD" id="cd03109">
    <property type="entry name" value="DTBS"/>
    <property type="match status" value="1"/>
</dbReference>
<gene>
    <name evidence="1 2" type="primary">bioD</name>
    <name evidence="2" type="ORF">GCM10023153_21910</name>
</gene>
<dbReference type="PIRSF" id="PIRSF006755">
    <property type="entry name" value="DTB_synth"/>
    <property type="match status" value="1"/>
</dbReference>
<keyword evidence="1" id="KW-0067">ATP-binding</keyword>
<dbReference type="Gene3D" id="3.40.50.300">
    <property type="entry name" value="P-loop containing nucleotide triphosphate hydrolases"/>
    <property type="match status" value="1"/>
</dbReference>
<accession>A0ABP8JXQ0</accession>
<comment type="subunit">
    <text evidence="1">Homodimer.</text>
</comment>
<protein>
    <recommendedName>
        <fullName evidence="1">ATP-dependent dethiobiotin synthetase BioD</fullName>
        <ecNumber evidence="1">6.3.3.3</ecNumber>
    </recommendedName>
    <alternativeName>
        <fullName evidence="1">DTB synthetase</fullName>
        <shortName evidence="1">DTBS</shortName>
    </alternativeName>
    <alternativeName>
        <fullName evidence="1">Dethiobiotin synthase</fullName>
    </alternativeName>
</protein>
<feature type="binding site" evidence="1">
    <location>
        <begin position="19"/>
        <end position="24"/>
    </location>
    <ligand>
        <name>ATP</name>
        <dbReference type="ChEBI" id="CHEBI:30616"/>
    </ligand>
</feature>
<feature type="binding site" evidence="1">
    <location>
        <position position="57"/>
    </location>
    <ligand>
        <name>Mg(2+)</name>
        <dbReference type="ChEBI" id="CHEBI:18420"/>
    </ligand>
</feature>
<keyword evidence="1" id="KW-0093">Biotin biosynthesis</keyword>
<dbReference type="InterPro" id="IPR004472">
    <property type="entry name" value="DTB_synth_BioD"/>
</dbReference>
<keyword evidence="1" id="KW-0963">Cytoplasm</keyword>
<reference evidence="3" key="1">
    <citation type="journal article" date="2019" name="Int. J. Syst. Evol. Microbiol.">
        <title>The Global Catalogue of Microorganisms (GCM) 10K type strain sequencing project: providing services to taxonomists for standard genome sequencing and annotation.</title>
        <authorList>
            <consortium name="The Broad Institute Genomics Platform"/>
            <consortium name="The Broad Institute Genome Sequencing Center for Infectious Disease"/>
            <person name="Wu L."/>
            <person name="Ma J."/>
        </authorList>
    </citation>
    <scope>NUCLEOTIDE SEQUENCE [LARGE SCALE GENOMIC DNA]</scope>
    <source>
        <strain evidence="3">JCM 17738</strain>
    </source>
</reference>
<name>A0ABP8JXQ0_9MICO</name>
<sequence>MADPRSLTSVVFVTGTGTEVGKTVATAALAAVVHERGSSVAVVKPAQTGLEPGEPGDVDEVRRLAGDDIAAHELVRLRDPLSPEAAARRAGVTLPPVAVHAKRIGEIAAESEVVFVEGAGGLLVRLDSRGGTLADLAAGLRYKGIGAGVVLVASAGLGTLNTAALTAEALAARSLPLLGVVIGSWPTEPGLAEESNLIDLPRVTGAPLWGAIPEGAGALTGEQFRAGVPDWFDLH</sequence>
<keyword evidence="1" id="KW-0460">Magnesium</keyword>
<evidence type="ECO:0000313" key="3">
    <source>
        <dbReference type="Proteomes" id="UP001500390"/>
    </source>
</evidence>
<comment type="caution">
    <text evidence="1">Lacks conserved residue(s) required for the propagation of feature annotation.</text>
</comment>
<feature type="binding site" evidence="1">
    <location>
        <position position="57"/>
    </location>
    <ligand>
        <name>ATP</name>
        <dbReference type="ChEBI" id="CHEBI:30616"/>
    </ligand>
</feature>
<feature type="binding site" evidence="1">
    <location>
        <begin position="117"/>
        <end position="120"/>
    </location>
    <ligand>
        <name>ATP</name>
        <dbReference type="ChEBI" id="CHEBI:30616"/>
    </ligand>
</feature>
<feature type="binding site" evidence="1">
    <location>
        <position position="48"/>
    </location>
    <ligand>
        <name>substrate</name>
    </ligand>
</feature>
<dbReference type="PANTHER" id="PTHR43210:SF5">
    <property type="entry name" value="DETHIOBIOTIN SYNTHETASE"/>
    <property type="match status" value="1"/>
</dbReference>
<evidence type="ECO:0000313" key="2">
    <source>
        <dbReference type="EMBL" id="GAA4397701.1"/>
    </source>
</evidence>
<organism evidence="2 3">
    <name type="scientific">Ornithinibacter aureus</name>
    <dbReference type="NCBI Taxonomy" id="622664"/>
    <lineage>
        <taxon>Bacteria</taxon>
        <taxon>Bacillati</taxon>
        <taxon>Actinomycetota</taxon>
        <taxon>Actinomycetes</taxon>
        <taxon>Micrococcales</taxon>
        <taxon>Intrasporangiaceae</taxon>
        <taxon>Ornithinibacter</taxon>
    </lineage>
</organism>
<feature type="binding site" evidence="1">
    <location>
        <begin position="183"/>
        <end position="184"/>
    </location>
    <ligand>
        <name>ATP</name>
        <dbReference type="ChEBI" id="CHEBI:30616"/>
    </ligand>
</feature>
<comment type="similarity">
    <text evidence="1">Belongs to the dethiobiotin synthetase family.</text>
</comment>
<feature type="active site" evidence="1">
    <location>
        <position position="44"/>
    </location>
</feature>
<dbReference type="Proteomes" id="UP001500390">
    <property type="component" value="Unassembled WGS sequence"/>
</dbReference>
<comment type="cofactor">
    <cofactor evidence="1">
        <name>Mg(2+)</name>
        <dbReference type="ChEBI" id="CHEBI:18420"/>
    </cofactor>
</comment>
<keyword evidence="1" id="KW-0436">Ligase</keyword>
<comment type="function">
    <text evidence="1">Catalyzes a mechanistically unusual reaction, the ATP-dependent insertion of CO2 between the N7 and N8 nitrogen atoms of 7,8-diaminopelargonic acid (DAPA, also called 7,8-diammoniononanoate) to form a ureido ring.</text>
</comment>
<feature type="binding site" evidence="1">
    <location>
        <position position="117"/>
    </location>
    <ligand>
        <name>Mg(2+)</name>
        <dbReference type="ChEBI" id="CHEBI:18420"/>
    </ligand>
</feature>